<feature type="repeat" description="TPR" evidence="6">
    <location>
        <begin position="314"/>
        <end position="347"/>
    </location>
</feature>
<dbReference type="SMART" id="SM00028">
    <property type="entry name" value="TPR"/>
    <property type="match status" value="6"/>
</dbReference>
<dbReference type="GO" id="GO:0005576">
    <property type="term" value="C:extracellular region"/>
    <property type="evidence" value="ECO:0007669"/>
    <property type="project" value="UniProtKB-SubCell"/>
</dbReference>
<keyword evidence="3" id="KW-0732">Signal</keyword>
<feature type="domain" description="Carbohydrate-binding module family 96" evidence="7">
    <location>
        <begin position="9"/>
        <end position="164"/>
    </location>
</feature>
<dbReference type="NCBIfam" id="NF033679">
    <property type="entry name" value="DNRLRE_dom"/>
    <property type="match status" value="1"/>
</dbReference>
<evidence type="ECO:0000256" key="5">
    <source>
        <dbReference type="ARBA" id="ARBA00022803"/>
    </source>
</evidence>
<dbReference type="Pfam" id="PF13181">
    <property type="entry name" value="TPR_8"/>
    <property type="match status" value="1"/>
</dbReference>
<dbReference type="AlphaFoldDB" id="A0A5C0SFG6"/>
<dbReference type="InterPro" id="IPR013105">
    <property type="entry name" value="TPR_2"/>
</dbReference>
<dbReference type="InterPro" id="IPR011990">
    <property type="entry name" value="TPR-like_helical_dom_sf"/>
</dbReference>
<dbReference type="InterPro" id="IPR055372">
    <property type="entry name" value="CBM96"/>
</dbReference>
<evidence type="ECO:0000313" key="8">
    <source>
        <dbReference type="EMBL" id="QEK12487.1"/>
    </source>
</evidence>
<keyword evidence="2" id="KW-0964">Secreted</keyword>
<keyword evidence="4" id="KW-0677">Repeat</keyword>
<dbReference type="InterPro" id="IPR019734">
    <property type="entry name" value="TPR_rpt"/>
</dbReference>
<protein>
    <submittedName>
        <fullName evidence="8">DNRLRE domain-containing protein</fullName>
    </submittedName>
</protein>
<dbReference type="KEGG" id="crs:FQB35_09185"/>
<evidence type="ECO:0000259" key="7">
    <source>
        <dbReference type="Pfam" id="PF24517"/>
    </source>
</evidence>
<evidence type="ECO:0000256" key="2">
    <source>
        <dbReference type="ARBA" id="ARBA00022525"/>
    </source>
</evidence>
<reference evidence="8 9" key="1">
    <citation type="submission" date="2019-07" db="EMBL/GenBank/DDBJ databases">
        <title>Complete genome of Crassaminicella thermophila SY095.</title>
        <authorList>
            <person name="Li X."/>
        </authorList>
    </citation>
    <scope>NUCLEOTIDE SEQUENCE [LARGE SCALE GENOMIC DNA]</scope>
    <source>
        <strain evidence="8 9">SY095</strain>
    </source>
</reference>
<name>A0A5C0SFG6_CRATE</name>
<evidence type="ECO:0000256" key="1">
    <source>
        <dbReference type="ARBA" id="ARBA00004613"/>
    </source>
</evidence>
<dbReference type="PROSITE" id="PS50005">
    <property type="entry name" value="TPR"/>
    <property type="match status" value="2"/>
</dbReference>
<dbReference type="Gene3D" id="1.25.40.10">
    <property type="entry name" value="Tetratricopeptide repeat domain"/>
    <property type="match status" value="3"/>
</dbReference>
<keyword evidence="5 6" id="KW-0802">TPR repeat</keyword>
<organism evidence="8 9">
    <name type="scientific">Crassaminicella thermophila</name>
    <dbReference type="NCBI Taxonomy" id="2599308"/>
    <lineage>
        <taxon>Bacteria</taxon>
        <taxon>Bacillati</taxon>
        <taxon>Bacillota</taxon>
        <taxon>Clostridia</taxon>
        <taxon>Eubacteriales</taxon>
        <taxon>Clostridiaceae</taxon>
        <taxon>Crassaminicella</taxon>
    </lineage>
</organism>
<dbReference type="EMBL" id="CP042243">
    <property type="protein sequence ID" value="QEK12487.1"/>
    <property type="molecule type" value="Genomic_DNA"/>
</dbReference>
<dbReference type="PANTHER" id="PTHR12558">
    <property type="entry name" value="CELL DIVISION CYCLE 16,23,27"/>
    <property type="match status" value="1"/>
</dbReference>
<dbReference type="Pfam" id="PF12895">
    <property type="entry name" value="ANAPC3"/>
    <property type="match status" value="1"/>
</dbReference>
<dbReference type="PANTHER" id="PTHR12558:SF13">
    <property type="entry name" value="CELL DIVISION CYCLE PROTEIN 27 HOMOLOG"/>
    <property type="match status" value="1"/>
</dbReference>
<dbReference type="OrthoDB" id="657771at2"/>
<feature type="repeat" description="TPR" evidence="6">
    <location>
        <begin position="197"/>
        <end position="230"/>
    </location>
</feature>
<dbReference type="Pfam" id="PF24517">
    <property type="entry name" value="CBM96"/>
    <property type="match status" value="1"/>
</dbReference>
<evidence type="ECO:0000313" key="9">
    <source>
        <dbReference type="Proteomes" id="UP000324646"/>
    </source>
</evidence>
<dbReference type="Proteomes" id="UP000324646">
    <property type="component" value="Chromosome"/>
</dbReference>
<accession>A0A5C0SFG6</accession>
<evidence type="ECO:0000256" key="4">
    <source>
        <dbReference type="ARBA" id="ARBA00022737"/>
    </source>
</evidence>
<dbReference type="Pfam" id="PF07719">
    <property type="entry name" value="TPR_2"/>
    <property type="match status" value="1"/>
</dbReference>
<evidence type="ECO:0000256" key="3">
    <source>
        <dbReference type="ARBA" id="ARBA00022729"/>
    </source>
</evidence>
<dbReference type="SUPFAM" id="SSF48452">
    <property type="entry name" value="TPR-like"/>
    <property type="match status" value="1"/>
</dbReference>
<dbReference type="PROSITE" id="PS50293">
    <property type="entry name" value="TPR_REGION"/>
    <property type="match status" value="2"/>
</dbReference>
<proteinExistence type="predicted"/>
<sequence>MNMIKIIEQRPFKDAAINSSMPYENYGDYHVLFVGKYKYHSIYRSLLYFDLPVLEEVGRVNKVELLLYIVRNDNPSFKKIFHIYRIVEGFEENTVNYSNQPMIDETFHQAFTINEEMNTYVKIDITKFFNNWYTKIYPNNGLLIKALDENSTSLVAFYSKDNNDRIYMPKIQIEFEKFEQKDPIKDIKRIKNKNVNSEIYYNMGNKYFEDGDYKKAYKYYKEGFEKFILKEKYSPKLLFRIVTTLERLERYEKGLEVIEEGLKHYIDFTDLMFLKARILKKQDKISLAIKELNKCLDKGESPIHLNFIEGAGSFKAYDALAKIYYELKDYDEAYHYCKKAFQINPRFTSPIYTIAKILFSEERDINDIKEKLEGFFGKNLDEKEYMILSDVYFAQRKYKIAYEYILKAEEMITYSLKYFYKKGMCLLFMKNYEEAYNNFERIIKGELYEKAIYKMALCEILSGNMYNATKLLNMVRDPENNNRRKIYYTLKNLLEGKSCDPISEDQEESKKFADIIFELLDILIEATSPENFEKSLQLLNLIENDEVLLRLAKLYYNHELYNLAFGEFIRSIKIFNKIDFEGLNMMKKAFIKIE</sequence>
<gene>
    <name evidence="8" type="ORF">FQB35_09185</name>
</gene>
<keyword evidence="9" id="KW-1185">Reference proteome</keyword>
<comment type="subcellular location">
    <subcellularLocation>
        <location evidence="1">Secreted</location>
    </subcellularLocation>
</comment>
<dbReference type="SUPFAM" id="SSF81901">
    <property type="entry name" value="HCP-like"/>
    <property type="match status" value="1"/>
</dbReference>
<evidence type="ECO:0000256" key="6">
    <source>
        <dbReference type="PROSITE-ProRule" id="PRU00339"/>
    </source>
</evidence>